<reference evidence="2 3" key="1">
    <citation type="submission" date="2024-06" db="EMBL/GenBank/DDBJ databases">
        <title>The Natural Products Discovery Center: Release of the First 8490 Sequenced Strains for Exploring Actinobacteria Biosynthetic Diversity.</title>
        <authorList>
            <person name="Kalkreuter E."/>
            <person name="Kautsar S.A."/>
            <person name="Yang D."/>
            <person name="Bader C.D."/>
            <person name="Teijaro C.N."/>
            <person name="Fluegel L."/>
            <person name="Davis C.M."/>
            <person name="Simpson J.R."/>
            <person name="Lauterbach L."/>
            <person name="Steele A.D."/>
            <person name="Gui C."/>
            <person name="Meng S."/>
            <person name="Li G."/>
            <person name="Viehrig K."/>
            <person name="Ye F."/>
            <person name="Su P."/>
            <person name="Kiefer A.F."/>
            <person name="Nichols A."/>
            <person name="Cepeda A.J."/>
            <person name="Yan W."/>
            <person name="Fan B."/>
            <person name="Jiang Y."/>
            <person name="Adhikari A."/>
            <person name="Zheng C.-J."/>
            <person name="Schuster L."/>
            <person name="Cowan T.M."/>
            <person name="Smanski M.J."/>
            <person name="Chevrette M.G."/>
            <person name="De Carvalho L.P.S."/>
            <person name="Shen B."/>
        </authorList>
    </citation>
    <scope>NUCLEOTIDE SEQUENCE [LARGE SCALE GENOMIC DNA]</scope>
    <source>
        <strain evidence="2 3">NPDC038104</strain>
    </source>
</reference>
<dbReference type="Gene3D" id="1.25.40.10">
    <property type="entry name" value="Tetratricopeptide repeat domain"/>
    <property type="match status" value="1"/>
</dbReference>
<proteinExistence type="predicted"/>
<protein>
    <submittedName>
        <fullName evidence="2">Tetratricopeptide repeat protein</fullName>
    </submittedName>
</protein>
<evidence type="ECO:0000256" key="1">
    <source>
        <dbReference type="SAM" id="Phobius"/>
    </source>
</evidence>
<evidence type="ECO:0000313" key="3">
    <source>
        <dbReference type="Proteomes" id="UP001550850"/>
    </source>
</evidence>
<keyword evidence="1" id="KW-0472">Membrane</keyword>
<accession>A0ABV2YLE5</accession>
<organism evidence="2 3">
    <name type="scientific">Streptomyces fragilis</name>
    <dbReference type="NCBI Taxonomy" id="67301"/>
    <lineage>
        <taxon>Bacteria</taxon>
        <taxon>Bacillati</taxon>
        <taxon>Actinomycetota</taxon>
        <taxon>Actinomycetes</taxon>
        <taxon>Kitasatosporales</taxon>
        <taxon>Streptomycetaceae</taxon>
        <taxon>Streptomyces</taxon>
    </lineage>
</organism>
<comment type="caution">
    <text evidence="2">The sequence shown here is derived from an EMBL/GenBank/DDBJ whole genome shotgun (WGS) entry which is preliminary data.</text>
</comment>
<evidence type="ECO:0000313" key="2">
    <source>
        <dbReference type="EMBL" id="MEU3556546.1"/>
    </source>
</evidence>
<dbReference type="EMBL" id="JBEZUR010000035">
    <property type="protein sequence ID" value="MEU3556546.1"/>
    <property type="molecule type" value="Genomic_DNA"/>
</dbReference>
<feature type="transmembrane region" description="Helical" evidence="1">
    <location>
        <begin position="301"/>
        <end position="320"/>
    </location>
</feature>
<gene>
    <name evidence="2" type="ORF">AB0E65_20385</name>
</gene>
<keyword evidence="1" id="KW-1133">Transmembrane helix</keyword>
<keyword evidence="3" id="KW-1185">Reference proteome</keyword>
<feature type="transmembrane region" description="Helical" evidence="1">
    <location>
        <begin position="326"/>
        <end position="344"/>
    </location>
</feature>
<feature type="transmembrane region" description="Helical" evidence="1">
    <location>
        <begin position="270"/>
        <end position="289"/>
    </location>
</feature>
<sequence length="345" mass="38133">MLSTDITGALDAMPPHASSEYHARAGALCDRLTEEEMTALEALITDPGDRKRGFDALYVLLARHRRALDSDRFRRLYERYAGHFDDMPMRAVLDSDMAMLHPGGPDLPSSVEFASRALDAYPNNQPLVAHHARTLAELGWSGAEVPEADLTQALARVERSIEADPERARFRAVKGQLCALLGRYEEAEAAIQRAMELEDSSLNGYAIRVIEYQRLRADVRLRAETGRIRQSLHETTRRLEQEMDRRLTTVAEAIRRREEGELAKLRSESLGTLGLLAAVIAFIVTSVQVADKMPLSDALRLLAGIAGVLTLVFTVFAGVYAAVRSWWLAAPVLLGGALFAYASFG</sequence>
<dbReference type="Proteomes" id="UP001550850">
    <property type="component" value="Unassembled WGS sequence"/>
</dbReference>
<dbReference type="InterPro" id="IPR011990">
    <property type="entry name" value="TPR-like_helical_dom_sf"/>
</dbReference>
<keyword evidence="1" id="KW-0812">Transmembrane</keyword>
<dbReference type="RefSeq" id="WP_108956729.1">
    <property type="nucleotide sequence ID" value="NZ_BEVZ01000009.1"/>
</dbReference>
<dbReference type="SUPFAM" id="SSF48452">
    <property type="entry name" value="TPR-like"/>
    <property type="match status" value="1"/>
</dbReference>
<name>A0ABV2YLE5_9ACTN</name>